<evidence type="ECO:0000256" key="1">
    <source>
        <dbReference type="SAM" id="MobiDB-lite"/>
    </source>
</evidence>
<evidence type="ECO:0000313" key="3">
    <source>
        <dbReference type="Proteomes" id="UP000008461"/>
    </source>
</evidence>
<organism evidence="2 3">
    <name type="scientific">Haliscomenobacter hydrossis (strain ATCC 27775 / DSM 1100 / LMG 10767 / O)</name>
    <dbReference type="NCBI Taxonomy" id="760192"/>
    <lineage>
        <taxon>Bacteria</taxon>
        <taxon>Pseudomonadati</taxon>
        <taxon>Bacteroidota</taxon>
        <taxon>Saprospiria</taxon>
        <taxon>Saprospirales</taxon>
        <taxon>Haliscomenobacteraceae</taxon>
        <taxon>Haliscomenobacter</taxon>
    </lineage>
</organism>
<proteinExistence type="predicted"/>
<reference evidence="2 3" key="1">
    <citation type="journal article" date="2011" name="Stand. Genomic Sci.">
        <title>Complete genome sequence of Haliscomenobacter hydrossis type strain (O).</title>
        <authorList>
            <consortium name="US DOE Joint Genome Institute (JGI-PGF)"/>
            <person name="Daligault H."/>
            <person name="Lapidus A."/>
            <person name="Zeytun A."/>
            <person name="Nolan M."/>
            <person name="Lucas S."/>
            <person name="Del Rio T.G."/>
            <person name="Tice H."/>
            <person name="Cheng J.F."/>
            <person name="Tapia R."/>
            <person name="Han C."/>
            <person name="Goodwin L."/>
            <person name="Pitluck S."/>
            <person name="Liolios K."/>
            <person name="Pagani I."/>
            <person name="Ivanova N."/>
            <person name="Huntemann M."/>
            <person name="Mavromatis K."/>
            <person name="Mikhailova N."/>
            <person name="Pati A."/>
            <person name="Chen A."/>
            <person name="Palaniappan K."/>
            <person name="Land M."/>
            <person name="Hauser L."/>
            <person name="Brambilla E.M."/>
            <person name="Rohde M."/>
            <person name="Verbarg S."/>
            <person name="Goker M."/>
            <person name="Bristow J."/>
            <person name="Eisen J.A."/>
            <person name="Markowitz V."/>
            <person name="Hugenholtz P."/>
            <person name="Kyrpides N.C."/>
            <person name="Klenk H.P."/>
            <person name="Woyke T."/>
        </authorList>
    </citation>
    <scope>NUCLEOTIDE SEQUENCE [LARGE SCALE GENOMIC DNA]</scope>
    <source>
        <strain evidence="3">ATCC 27775 / DSM 1100 / LMG 10767 / O</strain>
    </source>
</reference>
<sequence>MIKVKRDQSHSRTISLFTLFRPSNSPRTDKSSSKSSQEIPSP</sequence>
<dbReference type="KEGG" id="hhy:Halhy_1077"/>
<reference key="2">
    <citation type="submission" date="2011-04" db="EMBL/GenBank/DDBJ databases">
        <title>Complete sequence of chromosome of Haliscomenobacter hydrossis DSM 1100.</title>
        <authorList>
            <consortium name="US DOE Joint Genome Institute (JGI-PGF)"/>
            <person name="Lucas S."/>
            <person name="Han J."/>
            <person name="Lapidus A."/>
            <person name="Bruce D."/>
            <person name="Goodwin L."/>
            <person name="Pitluck S."/>
            <person name="Peters L."/>
            <person name="Kyrpides N."/>
            <person name="Mavromatis K."/>
            <person name="Ivanova N."/>
            <person name="Ovchinnikova G."/>
            <person name="Pagani I."/>
            <person name="Daligault H."/>
            <person name="Detter J.C."/>
            <person name="Han C."/>
            <person name="Land M."/>
            <person name="Hauser L."/>
            <person name="Markowitz V."/>
            <person name="Cheng J.-F."/>
            <person name="Hugenholtz P."/>
            <person name="Woyke T."/>
            <person name="Wu D."/>
            <person name="Verbarg S."/>
            <person name="Frueling A."/>
            <person name="Brambilla E."/>
            <person name="Klenk H.-P."/>
            <person name="Eisen J.A."/>
        </authorList>
    </citation>
    <scope>NUCLEOTIDE SEQUENCE</scope>
    <source>
        <strain>DSM 1100</strain>
    </source>
</reference>
<dbReference type="HOGENOM" id="CLU_3252368_0_0_10"/>
<dbReference type="AlphaFoldDB" id="F4KQF0"/>
<gene>
    <name evidence="2" type="ordered locus">Halhy_1077</name>
</gene>
<dbReference type="STRING" id="760192.Halhy_1077"/>
<dbReference type="Proteomes" id="UP000008461">
    <property type="component" value="Chromosome"/>
</dbReference>
<evidence type="ECO:0000313" key="2">
    <source>
        <dbReference type="EMBL" id="AEE48976.1"/>
    </source>
</evidence>
<accession>F4KQF0</accession>
<feature type="compositionally biased region" description="Basic and acidic residues" evidence="1">
    <location>
        <begin position="1"/>
        <end position="10"/>
    </location>
</feature>
<keyword evidence="3" id="KW-1185">Reference proteome</keyword>
<feature type="compositionally biased region" description="Low complexity" evidence="1">
    <location>
        <begin position="33"/>
        <end position="42"/>
    </location>
</feature>
<name>F4KQF0_HALH1</name>
<feature type="region of interest" description="Disordered" evidence="1">
    <location>
        <begin position="1"/>
        <end position="42"/>
    </location>
</feature>
<dbReference type="EMBL" id="CP002691">
    <property type="protein sequence ID" value="AEE48976.1"/>
    <property type="molecule type" value="Genomic_DNA"/>
</dbReference>
<protein>
    <submittedName>
        <fullName evidence="2">Uncharacterized protein</fullName>
    </submittedName>
</protein>